<dbReference type="Proteomes" id="UP000033066">
    <property type="component" value="Chromosome"/>
</dbReference>
<name>A0A0E3WY18_METBA</name>
<dbReference type="PATRIC" id="fig|1434107.4.peg.1976"/>
<protein>
    <submittedName>
        <fullName evidence="1">Uncharacterized protein</fullName>
    </submittedName>
</protein>
<evidence type="ECO:0000313" key="1">
    <source>
        <dbReference type="EMBL" id="AKB82095.1"/>
    </source>
</evidence>
<gene>
    <name evidence="1" type="ORF">MSBR3_1517</name>
</gene>
<sequence length="74" mass="8634">MRVYLGMSTGVVMRMNMKTTEETEKSTLSSILIRLFGTAFLFLRMRIEILFGHNGTLISILFRTYPKPHFNPDY</sequence>
<proteinExistence type="predicted"/>
<accession>A0A0E3WY18</accession>
<evidence type="ECO:0000313" key="2">
    <source>
        <dbReference type="Proteomes" id="UP000033066"/>
    </source>
</evidence>
<dbReference type="AlphaFoldDB" id="A0A0E3WY18"/>
<keyword evidence="2" id="KW-1185">Reference proteome</keyword>
<reference evidence="1" key="1">
    <citation type="submission" date="2014-07" db="EMBL/GenBank/DDBJ databases">
        <title>Methanogenic archaea and the global carbon cycle.</title>
        <authorList>
            <person name="Henriksen J.R."/>
            <person name="Luke J."/>
            <person name="Reinhart S."/>
            <person name="Benedict M.N."/>
            <person name="Youngblut N.D."/>
            <person name="Metcalf M.E."/>
            <person name="Whitaker R.J."/>
            <person name="Metcalf W.W."/>
        </authorList>
    </citation>
    <scope>NUCLEOTIDE SEQUENCE [LARGE SCALE GENOMIC DNA]</scope>
    <source>
        <strain evidence="1">3</strain>
    </source>
</reference>
<dbReference type="KEGG" id="mbak:MSBR3_1517"/>
<organism evidence="1 2">
    <name type="scientific">Methanosarcina barkeri 3</name>
    <dbReference type="NCBI Taxonomy" id="1434107"/>
    <lineage>
        <taxon>Archaea</taxon>
        <taxon>Methanobacteriati</taxon>
        <taxon>Methanobacteriota</taxon>
        <taxon>Stenosarchaea group</taxon>
        <taxon>Methanomicrobia</taxon>
        <taxon>Methanosarcinales</taxon>
        <taxon>Methanosarcinaceae</taxon>
        <taxon>Methanosarcina</taxon>
    </lineage>
</organism>
<dbReference type="EMBL" id="CP009517">
    <property type="protein sequence ID" value="AKB82095.1"/>
    <property type="molecule type" value="Genomic_DNA"/>
</dbReference>
<dbReference type="HOGENOM" id="CLU_2678873_0_0_2"/>